<organism evidence="2 3">
    <name type="scientific">Nostocoides vanveenii</name>
    <dbReference type="NCBI Taxonomy" id="330835"/>
    <lineage>
        <taxon>Bacteria</taxon>
        <taxon>Bacillati</taxon>
        <taxon>Actinomycetota</taxon>
        <taxon>Actinomycetes</taxon>
        <taxon>Micrococcales</taxon>
        <taxon>Intrasporangiaceae</taxon>
        <taxon>Nostocoides</taxon>
    </lineage>
</organism>
<feature type="compositionally biased region" description="Basic and acidic residues" evidence="1">
    <location>
        <begin position="17"/>
        <end position="33"/>
    </location>
</feature>
<proteinExistence type="predicted"/>
<evidence type="ECO:0000256" key="1">
    <source>
        <dbReference type="SAM" id="MobiDB-lite"/>
    </source>
</evidence>
<dbReference type="Proteomes" id="UP001501475">
    <property type="component" value="Unassembled WGS sequence"/>
</dbReference>
<protein>
    <submittedName>
        <fullName evidence="2">Uncharacterized protein</fullName>
    </submittedName>
</protein>
<reference evidence="3" key="1">
    <citation type="journal article" date="2019" name="Int. J. Syst. Evol. Microbiol.">
        <title>The Global Catalogue of Microorganisms (GCM) 10K type strain sequencing project: providing services to taxonomists for standard genome sequencing and annotation.</title>
        <authorList>
            <consortium name="The Broad Institute Genomics Platform"/>
            <consortium name="The Broad Institute Genome Sequencing Center for Infectious Disease"/>
            <person name="Wu L."/>
            <person name="Ma J."/>
        </authorList>
    </citation>
    <scope>NUCLEOTIDE SEQUENCE [LARGE SCALE GENOMIC DNA]</scope>
    <source>
        <strain evidence="3">JCM 15591</strain>
    </source>
</reference>
<keyword evidence="3" id="KW-1185">Reference proteome</keyword>
<feature type="region of interest" description="Disordered" evidence="1">
    <location>
        <begin position="1"/>
        <end position="33"/>
    </location>
</feature>
<evidence type="ECO:0000313" key="3">
    <source>
        <dbReference type="Proteomes" id="UP001501475"/>
    </source>
</evidence>
<dbReference type="RefSeq" id="WP_344065138.1">
    <property type="nucleotide sequence ID" value="NZ_BAAAPN010000045.1"/>
</dbReference>
<feature type="region of interest" description="Disordered" evidence="1">
    <location>
        <begin position="56"/>
        <end position="106"/>
    </location>
</feature>
<dbReference type="EMBL" id="BAAAPN010000045">
    <property type="protein sequence ID" value="GAA1759165.1"/>
    <property type="molecule type" value="Genomic_DNA"/>
</dbReference>
<feature type="compositionally biased region" description="Basic and acidic residues" evidence="1">
    <location>
        <begin position="71"/>
        <end position="106"/>
    </location>
</feature>
<name>A0ABP4WNZ6_9MICO</name>
<accession>A0ABP4WNZ6</accession>
<sequence length="106" mass="12204">MQGIPPHPFPEVLIDETMGRERRGHDRTGRLDAIRDRYESRRCPLAQAQRLRSRLDQARGRFRSVQASQEHTQRPAEAHRIGDRNEVGRHSGDLGQEQRSRAGVES</sequence>
<gene>
    <name evidence="2" type="ORF">GCM10009810_18340</name>
</gene>
<comment type="caution">
    <text evidence="2">The sequence shown here is derived from an EMBL/GenBank/DDBJ whole genome shotgun (WGS) entry which is preliminary data.</text>
</comment>
<evidence type="ECO:0000313" key="2">
    <source>
        <dbReference type="EMBL" id="GAA1759165.1"/>
    </source>
</evidence>